<dbReference type="SUPFAM" id="SSF56349">
    <property type="entry name" value="DNA breaking-rejoining enzymes"/>
    <property type="match status" value="1"/>
</dbReference>
<accession>A0ABS2C9B3</accession>
<evidence type="ECO:0000313" key="5">
    <source>
        <dbReference type="Proteomes" id="UP001195660"/>
    </source>
</evidence>
<dbReference type="InterPro" id="IPR050090">
    <property type="entry name" value="Tyrosine_recombinase_XerCD"/>
</dbReference>
<feature type="domain" description="Tyr recombinase" evidence="3">
    <location>
        <begin position="175"/>
        <end position="400"/>
    </location>
</feature>
<name>A0ABS2C9B3_9NEIS</name>
<protein>
    <submittedName>
        <fullName evidence="4">Tyrosine-type recombinase/integrase</fullName>
    </submittedName>
</protein>
<dbReference type="PANTHER" id="PTHR30349">
    <property type="entry name" value="PHAGE INTEGRASE-RELATED"/>
    <property type="match status" value="1"/>
</dbReference>
<dbReference type="InterPro" id="IPR011010">
    <property type="entry name" value="DNA_brk_join_enz"/>
</dbReference>
<reference evidence="4 5" key="1">
    <citation type="submission" date="2019-11" db="EMBL/GenBank/DDBJ databases">
        <title>Novel Deefgea species.</title>
        <authorList>
            <person name="Han J.-H."/>
        </authorList>
    </citation>
    <scope>NUCLEOTIDE SEQUENCE [LARGE SCALE GENOMIC DNA]</scope>
    <source>
        <strain evidence="4 5">LMG 24817</strain>
    </source>
</reference>
<evidence type="ECO:0000313" key="4">
    <source>
        <dbReference type="EMBL" id="MBM5570744.1"/>
    </source>
</evidence>
<keyword evidence="1" id="KW-0229">DNA integration</keyword>
<dbReference type="EMBL" id="WOFE01000001">
    <property type="protein sequence ID" value="MBM5570744.1"/>
    <property type="molecule type" value="Genomic_DNA"/>
</dbReference>
<sequence length="410" mass="47390">MPIIHCKFSSGQRVPFIVSKSKDRASLPLLIPLLYVQFKLKYRAYNTASRCLRTIEAFYDYALLRNIDLEKEIFAGRFENVLSLISGFSAWLTVGRQATNVVAAVGVETSVPMNSRTRDQHLSALKAFLSWCAERFIPRPQSTRESGISIAFSNAALAIDRRFSSHILNLKQSRSRERSLTDEHIQLIRTYATPYAELNPFPERVQLRNWLIIELFLETGMRRGELLKLYSSDINQGSLNAYVSISNRENDPEDIRADEPALKTYERVIGISNQLYEIYEEYLREWRRPFRKGIRKKVPFQYLFISDRGRPLSLRALSNIFDLLFYCIDKDCPGVISSLSPHDLRHTFATNFLKYLIEECDLDMEQAKDQLKRICGWSANSSMPSLYASRYVAESANIFNSKRVCLTRNK</sequence>
<dbReference type="Gene3D" id="1.10.443.10">
    <property type="entry name" value="Intergrase catalytic core"/>
    <property type="match status" value="1"/>
</dbReference>
<dbReference type="RefSeq" id="WP_203570023.1">
    <property type="nucleotide sequence ID" value="NZ_WOFE01000001.1"/>
</dbReference>
<evidence type="ECO:0000256" key="1">
    <source>
        <dbReference type="ARBA" id="ARBA00022908"/>
    </source>
</evidence>
<organism evidence="4 5">
    <name type="scientific">Deefgea chitinilytica</name>
    <dbReference type="NCBI Taxonomy" id="570276"/>
    <lineage>
        <taxon>Bacteria</taxon>
        <taxon>Pseudomonadati</taxon>
        <taxon>Pseudomonadota</taxon>
        <taxon>Betaproteobacteria</taxon>
        <taxon>Neisseriales</taxon>
        <taxon>Chitinibacteraceae</taxon>
        <taxon>Deefgea</taxon>
    </lineage>
</organism>
<evidence type="ECO:0000256" key="2">
    <source>
        <dbReference type="ARBA" id="ARBA00023172"/>
    </source>
</evidence>
<keyword evidence="2" id="KW-0233">DNA recombination</keyword>
<dbReference type="CDD" id="cd00397">
    <property type="entry name" value="DNA_BRE_C"/>
    <property type="match status" value="1"/>
</dbReference>
<evidence type="ECO:0000259" key="3">
    <source>
        <dbReference type="PROSITE" id="PS51898"/>
    </source>
</evidence>
<proteinExistence type="predicted"/>
<dbReference type="InterPro" id="IPR002104">
    <property type="entry name" value="Integrase_catalytic"/>
</dbReference>
<dbReference type="Proteomes" id="UP001195660">
    <property type="component" value="Unassembled WGS sequence"/>
</dbReference>
<comment type="caution">
    <text evidence="4">The sequence shown here is derived from an EMBL/GenBank/DDBJ whole genome shotgun (WGS) entry which is preliminary data.</text>
</comment>
<gene>
    <name evidence="4" type="ORF">GM173_04015</name>
</gene>
<dbReference type="InterPro" id="IPR013762">
    <property type="entry name" value="Integrase-like_cat_sf"/>
</dbReference>
<dbReference type="Pfam" id="PF00589">
    <property type="entry name" value="Phage_integrase"/>
    <property type="match status" value="1"/>
</dbReference>
<keyword evidence="5" id="KW-1185">Reference proteome</keyword>
<dbReference type="PROSITE" id="PS51898">
    <property type="entry name" value="TYR_RECOMBINASE"/>
    <property type="match status" value="1"/>
</dbReference>
<dbReference type="PANTHER" id="PTHR30349:SF64">
    <property type="entry name" value="PROPHAGE INTEGRASE INTD-RELATED"/>
    <property type="match status" value="1"/>
</dbReference>